<dbReference type="Gene3D" id="3.30.565.10">
    <property type="entry name" value="Histidine kinase-like ATPase, C-terminal domain"/>
    <property type="match status" value="1"/>
</dbReference>
<dbReference type="Proteomes" id="UP000005234">
    <property type="component" value="Chromosome"/>
</dbReference>
<dbReference type="InterPro" id="IPR036641">
    <property type="entry name" value="HPT_dom_sf"/>
</dbReference>
<dbReference type="InterPro" id="IPR036890">
    <property type="entry name" value="HATPase_C_sf"/>
</dbReference>
<evidence type="ECO:0000313" key="18">
    <source>
        <dbReference type="Proteomes" id="UP000005234"/>
    </source>
</evidence>
<keyword evidence="10" id="KW-0902">Two-component regulatory system</keyword>
<evidence type="ECO:0000256" key="13">
    <source>
        <dbReference type="SAM" id="MobiDB-lite"/>
    </source>
</evidence>
<keyword evidence="8 17" id="KW-0418">Kinase</keyword>
<organism evidence="17 18">
    <name type="scientific">Frateuria aurantia (strain ATCC 33424 / DSM 6220 / KCTC 2777 / LMG 1558 / NBRC 3245 / NCIMB 13370)</name>
    <name type="common">Acetobacter aurantius</name>
    <dbReference type="NCBI Taxonomy" id="767434"/>
    <lineage>
        <taxon>Bacteria</taxon>
        <taxon>Pseudomonadati</taxon>
        <taxon>Pseudomonadota</taxon>
        <taxon>Gammaproteobacteria</taxon>
        <taxon>Lysobacterales</taxon>
        <taxon>Rhodanobacteraceae</taxon>
        <taxon>Frateuria</taxon>
    </lineage>
</organism>
<dbReference type="Pfam" id="PF01627">
    <property type="entry name" value="Hpt"/>
    <property type="match status" value="1"/>
</dbReference>
<dbReference type="InterPro" id="IPR037006">
    <property type="entry name" value="CheA-like_homodim_sf"/>
</dbReference>
<feature type="modified residue" description="Phosphohistidine" evidence="12">
    <location>
        <position position="49"/>
    </location>
</feature>
<dbReference type="SUPFAM" id="SSF55874">
    <property type="entry name" value="ATPase domain of HSP90 chaperone/DNA topoisomerase II/histidine kinase"/>
    <property type="match status" value="1"/>
</dbReference>
<dbReference type="CDD" id="cd00731">
    <property type="entry name" value="CheA_reg"/>
    <property type="match status" value="1"/>
</dbReference>
<comment type="catalytic activity">
    <reaction evidence="1">
        <text>ATP + protein L-histidine = ADP + protein N-phospho-L-histidine.</text>
        <dbReference type="EC" id="2.7.13.3"/>
    </reaction>
</comment>
<keyword evidence="6" id="KW-0808">Transferase</keyword>
<dbReference type="GO" id="GO:0005737">
    <property type="term" value="C:cytoplasm"/>
    <property type="evidence" value="ECO:0007669"/>
    <property type="project" value="InterPro"/>
</dbReference>
<dbReference type="InterPro" id="IPR051315">
    <property type="entry name" value="Bact_Chemotaxis_CheA"/>
</dbReference>
<keyword evidence="5 12" id="KW-0597">Phosphoprotein</keyword>
<dbReference type="SUPFAM" id="SSF47226">
    <property type="entry name" value="Histidine-containing phosphotransfer domain, HPT domain"/>
    <property type="match status" value="1"/>
</dbReference>
<dbReference type="SMART" id="SM00260">
    <property type="entry name" value="CheW"/>
    <property type="match status" value="1"/>
</dbReference>
<evidence type="ECO:0000256" key="12">
    <source>
        <dbReference type="PROSITE-ProRule" id="PRU00110"/>
    </source>
</evidence>
<dbReference type="PANTHER" id="PTHR43395">
    <property type="entry name" value="SENSOR HISTIDINE KINASE CHEA"/>
    <property type="match status" value="1"/>
</dbReference>
<evidence type="ECO:0000256" key="5">
    <source>
        <dbReference type="ARBA" id="ARBA00022553"/>
    </source>
</evidence>
<dbReference type="InterPro" id="IPR002545">
    <property type="entry name" value="CheW-lke_dom"/>
</dbReference>
<sequence>MSTVDLSQFHQAFFDESLEGLDAMETALLALGEQGADPELVNTIFRAAHSIKGGAATFGFADIAAFTHIAESLLDEVRNGHRVADPALIDLFLRCVDTLRHMFDRVGAGQVAADADSDALKAELAAYAQGGAPIPGATAAVAAASVAAPEACRQWRIKFLPKPAMYKGGNDSVRIFKELQGLGRLQVVRVLPLPLESWPGLEGLAVDEAFLGWDLELYGAGRDAVDEVFEWLDGDCEVTIEELVERRQPRPAAAPASAESRQSSGPRGESGSIRVDIAKVDALIDMVGELVITQAMLQESRQELSSRSHPALMAGLAALARHTRDLQDMVMGIRMLPIGQVFQRFPRVVHDLEAKLGKKVRLQLVGEHTEVDKTVMEKIGDPLTHLVRNAIDHGLETPERRLAAGKDETGLLQLEAFHRGGNVVVEISDDGAGLNRPAILAKALERGIISSGEGLSDAAIDELIFQPGFSTVAHATDLSGRGVGMDVVRKNVAALGGVVKVRSQTGKGSAFTIVLPLTLAIIEGLVARVAGERYILPLVAIVESVPLAGHELRVLPGGSELFNFRDSYLPLVRLASVFRCESTVDARSGVVVVVECEAGRMGIVVDELLGQQQAVVKSLETHYQRVAGLQGATVLGDGSVALIIDVDGLRSMAREAHHVGQ</sequence>
<feature type="domain" description="Histidine kinase" evidence="14">
    <location>
        <begin position="268"/>
        <end position="519"/>
    </location>
</feature>
<dbReference type="CDD" id="cd00088">
    <property type="entry name" value="HPT"/>
    <property type="match status" value="1"/>
</dbReference>
<dbReference type="Gene3D" id="1.20.120.160">
    <property type="entry name" value="HPT domain"/>
    <property type="match status" value="1"/>
</dbReference>
<gene>
    <name evidence="17" type="ordered locus">Fraau_2048</name>
</gene>
<dbReference type="SUPFAM" id="SSF50341">
    <property type="entry name" value="CheW-like"/>
    <property type="match status" value="1"/>
</dbReference>
<evidence type="ECO:0000313" key="17">
    <source>
        <dbReference type="EMBL" id="AFC86432.1"/>
    </source>
</evidence>
<dbReference type="GO" id="GO:0005524">
    <property type="term" value="F:ATP binding"/>
    <property type="evidence" value="ECO:0007669"/>
    <property type="project" value="UniProtKB-KW"/>
</dbReference>
<dbReference type="GO" id="GO:0000155">
    <property type="term" value="F:phosphorelay sensor kinase activity"/>
    <property type="evidence" value="ECO:0007669"/>
    <property type="project" value="InterPro"/>
</dbReference>
<evidence type="ECO:0000256" key="9">
    <source>
        <dbReference type="ARBA" id="ARBA00022840"/>
    </source>
</evidence>
<proteinExistence type="predicted"/>
<feature type="region of interest" description="Disordered" evidence="13">
    <location>
        <begin position="247"/>
        <end position="271"/>
    </location>
</feature>
<dbReference type="SMART" id="SM00387">
    <property type="entry name" value="HATPase_c"/>
    <property type="match status" value="1"/>
</dbReference>
<evidence type="ECO:0000256" key="8">
    <source>
        <dbReference type="ARBA" id="ARBA00022777"/>
    </source>
</evidence>
<keyword evidence="9" id="KW-0067">ATP-binding</keyword>
<dbReference type="KEGG" id="fau:Fraau_2048"/>
<evidence type="ECO:0000259" key="16">
    <source>
        <dbReference type="PROSITE" id="PS50894"/>
    </source>
</evidence>
<evidence type="ECO:0000256" key="10">
    <source>
        <dbReference type="ARBA" id="ARBA00023012"/>
    </source>
</evidence>
<dbReference type="AlphaFoldDB" id="H8L2S3"/>
<dbReference type="Gene3D" id="2.30.30.40">
    <property type="entry name" value="SH3 Domains"/>
    <property type="match status" value="1"/>
</dbReference>
<dbReference type="PRINTS" id="PR00344">
    <property type="entry name" value="BCTRLSENSOR"/>
</dbReference>
<dbReference type="PROSITE" id="PS50851">
    <property type="entry name" value="CHEW"/>
    <property type="match status" value="1"/>
</dbReference>
<evidence type="ECO:0000259" key="15">
    <source>
        <dbReference type="PROSITE" id="PS50851"/>
    </source>
</evidence>
<dbReference type="STRING" id="767434.Fraau_2048"/>
<evidence type="ECO:0000256" key="7">
    <source>
        <dbReference type="ARBA" id="ARBA00022741"/>
    </source>
</evidence>
<dbReference type="CDD" id="cd16916">
    <property type="entry name" value="HATPase_CheA-like"/>
    <property type="match status" value="1"/>
</dbReference>
<feature type="domain" description="HPt" evidence="16">
    <location>
        <begin position="2"/>
        <end position="106"/>
    </location>
</feature>
<keyword evidence="7" id="KW-0547">Nucleotide-binding</keyword>
<dbReference type="SMART" id="SM01231">
    <property type="entry name" value="H-kinase_dim"/>
    <property type="match status" value="1"/>
</dbReference>
<evidence type="ECO:0000256" key="4">
    <source>
        <dbReference type="ARBA" id="ARBA00022500"/>
    </source>
</evidence>
<dbReference type="Gene3D" id="1.10.287.560">
    <property type="entry name" value="Histidine kinase CheA-like, homodimeric domain"/>
    <property type="match status" value="1"/>
</dbReference>
<dbReference type="Pfam" id="PF01584">
    <property type="entry name" value="CheW"/>
    <property type="match status" value="1"/>
</dbReference>
<dbReference type="InterPro" id="IPR004358">
    <property type="entry name" value="Sig_transdc_His_kin-like_C"/>
</dbReference>
<dbReference type="eggNOG" id="COG2198">
    <property type="taxonomic scope" value="Bacteria"/>
</dbReference>
<dbReference type="HOGENOM" id="CLU_000650_3_6_6"/>
<dbReference type="Pfam" id="PF02518">
    <property type="entry name" value="HATPase_c"/>
    <property type="match status" value="1"/>
</dbReference>
<feature type="domain" description="CheW-like" evidence="15">
    <location>
        <begin position="521"/>
        <end position="655"/>
    </location>
</feature>
<dbReference type="OrthoDB" id="9803176at2"/>
<evidence type="ECO:0000256" key="11">
    <source>
        <dbReference type="ARBA" id="ARBA00035100"/>
    </source>
</evidence>
<reference evidence="17" key="1">
    <citation type="submission" date="2012-02" db="EMBL/GenBank/DDBJ databases">
        <title>The complete genome of Frateuria aurantia DSM 6220.</title>
        <authorList>
            <consortium name="US DOE Joint Genome Institute (JGI-PGF)"/>
            <person name="Lucas S."/>
            <person name="Copeland A."/>
            <person name="Lapidus A."/>
            <person name="Glavina del Rio T."/>
            <person name="Dalin E."/>
            <person name="Tice H."/>
            <person name="Bruce D."/>
            <person name="Goodwin L."/>
            <person name="Pitluck S."/>
            <person name="Peters L."/>
            <person name="Ovchinnikova G."/>
            <person name="Teshima H."/>
            <person name="Kyrpides N."/>
            <person name="Mavromatis K."/>
            <person name="Ivanova N."/>
            <person name="Brettin T."/>
            <person name="Detter J.C."/>
            <person name="Han C."/>
            <person name="Larimer F."/>
            <person name="Land M."/>
            <person name="Hauser L."/>
            <person name="Markowitz V."/>
            <person name="Cheng J.-F."/>
            <person name="Hugenholtz P."/>
            <person name="Woyke T."/>
            <person name="Wu D."/>
            <person name="Brambilla E."/>
            <person name="Klenk H.-P."/>
            <person name="Eisen J.A."/>
        </authorList>
    </citation>
    <scope>NUCLEOTIDE SEQUENCE</scope>
    <source>
        <strain evidence="17">DSM 6220</strain>
    </source>
</reference>
<evidence type="ECO:0000256" key="3">
    <source>
        <dbReference type="ARBA" id="ARBA00021495"/>
    </source>
</evidence>
<dbReference type="eggNOG" id="COG0643">
    <property type="taxonomic scope" value="Bacteria"/>
</dbReference>
<dbReference type="InterPro" id="IPR005467">
    <property type="entry name" value="His_kinase_dom"/>
</dbReference>
<dbReference type="InterPro" id="IPR036061">
    <property type="entry name" value="CheW-like_dom_sf"/>
</dbReference>
<dbReference type="EC" id="2.7.13.3" evidence="2"/>
<name>H8L2S3_FRAAD</name>
<evidence type="ECO:0000256" key="6">
    <source>
        <dbReference type="ARBA" id="ARBA00022679"/>
    </source>
</evidence>
<dbReference type="InterPro" id="IPR004105">
    <property type="entry name" value="CheA-like_dim"/>
</dbReference>
<dbReference type="InterPro" id="IPR008207">
    <property type="entry name" value="Sig_transdc_His_kin_Hpt_dom"/>
</dbReference>
<dbReference type="PROSITE" id="PS50894">
    <property type="entry name" value="HPT"/>
    <property type="match status" value="1"/>
</dbReference>
<dbReference type="InterPro" id="IPR036097">
    <property type="entry name" value="HisK_dim/P_sf"/>
</dbReference>
<dbReference type="Pfam" id="PF02895">
    <property type="entry name" value="H-kinase_dim"/>
    <property type="match status" value="1"/>
</dbReference>
<dbReference type="PANTHER" id="PTHR43395:SF10">
    <property type="entry name" value="CHEMOTAXIS PROTEIN CHEA"/>
    <property type="match status" value="1"/>
</dbReference>
<dbReference type="GO" id="GO:0006935">
    <property type="term" value="P:chemotaxis"/>
    <property type="evidence" value="ECO:0007669"/>
    <property type="project" value="UniProtKB-KW"/>
</dbReference>
<evidence type="ECO:0000256" key="1">
    <source>
        <dbReference type="ARBA" id="ARBA00000085"/>
    </source>
</evidence>
<dbReference type="EMBL" id="CP003350">
    <property type="protein sequence ID" value="AFC86432.1"/>
    <property type="molecule type" value="Genomic_DNA"/>
</dbReference>
<accession>H8L2S3</accession>
<feature type="compositionally biased region" description="Low complexity" evidence="13">
    <location>
        <begin position="250"/>
        <end position="264"/>
    </location>
</feature>
<comment type="function">
    <text evidence="11">Involved in the transmission of sensory signals from the chemoreceptors to the flagellar motors. CheA is autophosphorylated; it can transfer its phosphate group to either CheB or CheY.</text>
</comment>
<evidence type="ECO:0000256" key="2">
    <source>
        <dbReference type="ARBA" id="ARBA00012438"/>
    </source>
</evidence>
<dbReference type="SMART" id="SM00073">
    <property type="entry name" value="HPT"/>
    <property type="match status" value="1"/>
</dbReference>
<dbReference type="FunFam" id="2.30.30.40:FF:000048">
    <property type="entry name" value="Chemotaxis protein CheA, putative"/>
    <property type="match status" value="1"/>
</dbReference>
<dbReference type="RefSeq" id="WP_014403435.1">
    <property type="nucleotide sequence ID" value="NC_017033.1"/>
</dbReference>
<dbReference type="SUPFAM" id="SSF47384">
    <property type="entry name" value="Homodimeric domain of signal transducing histidine kinase"/>
    <property type="match status" value="1"/>
</dbReference>
<protein>
    <recommendedName>
        <fullName evidence="3">Chemotaxis protein CheA</fullName>
        <ecNumber evidence="2">2.7.13.3</ecNumber>
    </recommendedName>
</protein>
<dbReference type="InterPro" id="IPR003594">
    <property type="entry name" value="HATPase_dom"/>
</dbReference>
<keyword evidence="18" id="KW-1185">Reference proteome</keyword>
<dbReference type="FunFam" id="3.30.565.10:FF:000016">
    <property type="entry name" value="Chemotaxis protein CheA, putative"/>
    <property type="match status" value="1"/>
</dbReference>
<keyword evidence="4" id="KW-0145">Chemotaxis</keyword>
<dbReference type="PROSITE" id="PS50109">
    <property type="entry name" value="HIS_KIN"/>
    <property type="match status" value="1"/>
</dbReference>
<evidence type="ECO:0000259" key="14">
    <source>
        <dbReference type="PROSITE" id="PS50109"/>
    </source>
</evidence>